<sequence length="33" mass="3496">MADKLSRAVVGERMRRGTGFLPAVAALGALEDH</sequence>
<gene>
    <name evidence="1" type="ORF">SPHINGO391_500115</name>
</gene>
<dbReference type="Proteomes" id="UP000326857">
    <property type="component" value="Unassembled WGS sequence"/>
</dbReference>
<dbReference type="EMBL" id="CABVLI010000046">
    <property type="protein sequence ID" value="VVT28003.1"/>
    <property type="molecule type" value="Genomic_DNA"/>
</dbReference>
<name>A0A5E8AAD5_9SPHN</name>
<accession>A0A5E8AAD5</accession>
<protein>
    <submittedName>
        <fullName evidence="1">Uncharacterized protein</fullName>
    </submittedName>
</protein>
<evidence type="ECO:0000313" key="1">
    <source>
        <dbReference type="EMBL" id="VVT28003.1"/>
    </source>
</evidence>
<reference evidence="1 2" key="1">
    <citation type="submission" date="2019-09" db="EMBL/GenBank/DDBJ databases">
        <authorList>
            <person name="Dittami M. S."/>
        </authorList>
    </citation>
    <scope>NUCLEOTIDE SEQUENCE [LARGE SCALE GENOMIC DNA]</scope>
    <source>
        <strain evidence="1">SPHINGO391</strain>
    </source>
</reference>
<dbReference type="AlphaFoldDB" id="A0A5E8AAD5"/>
<evidence type="ECO:0000313" key="2">
    <source>
        <dbReference type="Proteomes" id="UP000326857"/>
    </source>
</evidence>
<proteinExistence type="predicted"/>
<organism evidence="1 2">
    <name type="scientific">Sphingomonas aurantiaca</name>
    <dbReference type="NCBI Taxonomy" id="185949"/>
    <lineage>
        <taxon>Bacteria</taxon>
        <taxon>Pseudomonadati</taxon>
        <taxon>Pseudomonadota</taxon>
        <taxon>Alphaproteobacteria</taxon>
        <taxon>Sphingomonadales</taxon>
        <taxon>Sphingomonadaceae</taxon>
        <taxon>Sphingomonas</taxon>
    </lineage>
</organism>